<dbReference type="EMBL" id="AOGW02000006">
    <property type="protein sequence ID" value="EMY62820.1"/>
    <property type="molecule type" value="Genomic_DNA"/>
</dbReference>
<protein>
    <submittedName>
        <fullName evidence="1">Uncharacterized protein</fullName>
    </submittedName>
</protein>
<comment type="caution">
    <text evidence="1">The sequence shown here is derived from an EMBL/GenBank/DDBJ whole genome shotgun (WGS) entry which is preliminary data.</text>
</comment>
<evidence type="ECO:0000313" key="1">
    <source>
        <dbReference type="EMBL" id="EMY62820.1"/>
    </source>
</evidence>
<dbReference type="AlphaFoldDB" id="N1W0M3"/>
<keyword evidence="2" id="KW-1185">Reference proteome</keyword>
<sequence>MQIHKSPRNRFPTRACADEVGLKSDPEIRADFVGSIEWGWGKTSGPYNPNQN</sequence>
<proteinExistence type="predicted"/>
<reference evidence="1" key="1">
    <citation type="submission" date="2013-03" db="EMBL/GenBank/DDBJ databases">
        <authorList>
            <person name="Harkins D.M."/>
            <person name="Durkin A.S."/>
            <person name="Brinkac L.M."/>
            <person name="Haft D.H."/>
            <person name="Selengut J.D."/>
            <person name="Sanka R."/>
            <person name="DePew J."/>
            <person name="Purushe J."/>
            <person name="Hartskeerl R.A."/>
            <person name="Ahmed A."/>
            <person name="van der Linden H."/>
            <person name="Goris M.G.A."/>
            <person name="Vinetz J.M."/>
            <person name="Sutton G.G."/>
            <person name="Nierman W.C."/>
            <person name="Fouts D.E."/>
        </authorList>
    </citation>
    <scope>NUCLEOTIDE SEQUENCE [LARGE SCALE GENOMIC DNA]</scope>
    <source>
        <strain evidence="1">LT 11-33</strain>
    </source>
</reference>
<accession>N1W0M3</accession>
<organism evidence="1 2">
    <name type="scientific">Leptospira terpstrae serovar Hualin str. LT 11-33 = ATCC 700639</name>
    <dbReference type="NCBI Taxonomy" id="1257025"/>
    <lineage>
        <taxon>Bacteria</taxon>
        <taxon>Pseudomonadati</taxon>
        <taxon>Spirochaetota</taxon>
        <taxon>Spirochaetia</taxon>
        <taxon>Leptospirales</taxon>
        <taxon>Leptospiraceae</taxon>
        <taxon>Leptospira</taxon>
    </lineage>
</organism>
<evidence type="ECO:0000313" key="2">
    <source>
        <dbReference type="Proteomes" id="UP000012371"/>
    </source>
</evidence>
<dbReference type="STRING" id="1257025.LEP1GSC203_2868"/>
<dbReference type="Proteomes" id="UP000012371">
    <property type="component" value="Unassembled WGS sequence"/>
</dbReference>
<gene>
    <name evidence="1" type="ORF">LEP1GSC203_2868</name>
</gene>
<name>N1W0M3_9LEPT</name>